<accession>A0A432ZPK8</accession>
<keyword evidence="4 6" id="KW-1005">Bacterial flagellum biogenesis</keyword>
<evidence type="ECO:0000256" key="1">
    <source>
        <dbReference type="ARBA" id="ARBA00004514"/>
    </source>
</evidence>
<dbReference type="GO" id="GO:0044780">
    <property type="term" value="P:bacterial-type flagellum assembly"/>
    <property type="evidence" value="ECO:0007669"/>
    <property type="project" value="InterPro"/>
</dbReference>
<dbReference type="InterPro" id="IPR003713">
    <property type="entry name" value="FliS"/>
</dbReference>
<evidence type="ECO:0000313" key="8">
    <source>
        <dbReference type="Proteomes" id="UP000287996"/>
    </source>
</evidence>
<dbReference type="EMBL" id="PIQH01000008">
    <property type="protein sequence ID" value="RUO79827.1"/>
    <property type="molecule type" value="Genomic_DNA"/>
</dbReference>
<dbReference type="AlphaFoldDB" id="A0A432ZPK8"/>
<evidence type="ECO:0000256" key="3">
    <source>
        <dbReference type="ARBA" id="ARBA00022490"/>
    </source>
</evidence>
<dbReference type="Gene3D" id="1.20.120.340">
    <property type="entry name" value="Flagellar protein FliS"/>
    <property type="match status" value="1"/>
</dbReference>
<proteinExistence type="inferred from homology"/>
<dbReference type="OrthoDB" id="9792010at2"/>
<keyword evidence="5" id="KW-0143">Chaperone</keyword>
<protein>
    <recommendedName>
        <fullName evidence="6">Flagellar secretion chaperone FliS</fullName>
    </recommendedName>
</protein>
<dbReference type="PIRSF" id="PIRSF039090">
    <property type="entry name" value="Flis"/>
    <property type="match status" value="1"/>
</dbReference>
<comment type="caution">
    <text evidence="7">The sequence shown here is derived from an EMBL/GenBank/DDBJ whole genome shotgun (WGS) entry which is preliminary data.</text>
</comment>
<keyword evidence="7" id="KW-0282">Flagellum</keyword>
<keyword evidence="7" id="KW-0966">Cell projection</keyword>
<evidence type="ECO:0000256" key="4">
    <source>
        <dbReference type="ARBA" id="ARBA00022795"/>
    </source>
</evidence>
<dbReference type="SUPFAM" id="SSF101116">
    <property type="entry name" value="Flagellar export chaperone FliS"/>
    <property type="match status" value="1"/>
</dbReference>
<dbReference type="Pfam" id="PF02561">
    <property type="entry name" value="FliS"/>
    <property type="match status" value="1"/>
</dbReference>
<evidence type="ECO:0000256" key="6">
    <source>
        <dbReference type="PIRNR" id="PIRNR039090"/>
    </source>
</evidence>
<evidence type="ECO:0000256" key="2">
    <source>
        <dbReference type="ARBA" id="ARBA00008787"/>
    </source>
</evidence>
<name>A0A432ZPK8_9GAMM</name>
<comment type="subcellular location">
    <subcellularLocation>
        <location evidence="1 6">Cytoplasm</location>
        <location evidence="1 6">Cytosol</location>
    </subcellularLocation>
</comment>
<organism evidence="7 8">
    <name type="scientific">Idiomarina tyrosinivorans</name>
    <dbReference type="NCBI Taxonomy" id="1445662"/>
    <lineage>
        <taxon>Bacteria</taxon>
        <taxon>Pseudomonadati</taxon>
        <taxon>Pseudomonadota</taxon>
        <taxon>Gammaproteobacteria</taxon>
        <taxon>Alteromonadales</taxon>
        <taxon>Idiomarinaceae</taxon>
        <taxon>Idiomarina</taxon>
    </lineage>
</organism>
<gene>
    <name evidence="7" type="primary">fliS</name>
    <name evidence="7" type="ORF">CWI84_09370</name>
</gene>
<keyword evidence="3 6" id="KW-0963">Cytoplasm</keyword>
<dbReference type="InterPro" id="IPR036584">
    <property type="entry name" value="FliS_sf"/>
</dbReference>
<keyword evidence="7" id="KW-0969">Cilium</keyword>
<evidence type="ECO:0000256" key="5">
    <source>
        <dbReference type="ARBA" id="ARBA00023186"/>
    </source>
</evidence>
<dbReference type="NCBIfam" id="TIGR00208">
    <property type="entry name" value="fliS"/>
    <property type="match status" value="1"/>
</dbReference>
<keyword evidence="8" id="KW-1185">Reference proteome</keyword>
<dbReference type="CDD" id="cd16098">
    <property type="entry name" value="FliS"/>
    <property type="match status" value="1"/>
</dbReference>
<evidence type="ECO:0000313" key="7">
    <source>
        <dbReference type="EMBL" id="RUO79827.1"/>
    </source>
</evidence>
<sequence>MNNRLKAYTQDSLRTQVAGADPYQLIQMLMAGAIANINYAKGAIQRGELENKAKYLSKSQAIIESLRTSLNLDVGGEVAQNLNDLYLYMVDRLADVSVSSNIEILDEVSGLVQQIKSAWDAIPQANRDEALGQLEPAAASGA</sequence>
<dbReference type="GO" id="GO:0071973">
    <property type="term" value="P:bacterial-type flagellum-dependent cell motility"/>
    <property type="evidence" value="ECO:0007669"/>
    <property type="project" value="TreeGrafter"/>
</dbReference>
<dbReference type="GO" id="GO:0005829">
    <property type="term" value="C:cytosol"/>
    <property type="evidence" value="ECO:0007669"/>
    <property type="project" value="UniProtKB-SubCell"/>
</dbReference>
<dbReference type="PANTHER" id="PTHR34773">
    <property type="entry name" value="FLAGELLAR SECRETION CHAPERONE FLIS"/>
    <property type="match status" value="1"/>
</dbReference>
<dbReference type="RefSeq" id="WP_126842335.1">
    <property type="nucleotide sequence ID" value="NZ_PIQH01000008.1"/>
</dbReference>
<dbReference type="PANTHER" id="PTHR34773:SF1">
    <property type="entry name" value="FLAGELLAR SECRETION CHAPERONE FLIS"/>
    <property type="match status" value="1"/>
</dbReference>
<comment type="similarity">
    <text evidence="2 6">Belongs to the FliS family.</text>
</comment>
<reference evidence="7 8" key="1">
    <citation type="journal article" date="2011" name="Front. Microbiol.">
        <title>Genomic signatures of strain selection and enhancement in Bacillus atrophaeus var. globigii, a historical biowarfare simulant.</title>
        <authorList>
            <person name="Gibbons H.S."/>
            <person name="Broomall S.M."/>
            <person name="McNew L.A."/>
            <person name="Daligault H."/>
            <person name="Chapman C."/>
            <person name="Bruce D."/>
            <person name="Karavis M."/>
            <person name="Krepps M."/>
            <person name="McGregor P.A."/>
            <person name="Hong C."/>
            <person name="Park K.H."/>
            <person name="Akmal A."/>
            <person name="Feldman A."/>
            <person name="Lin J.S."/>
            <person name="Chang W.E."/>
            <person name="Higgs B.W."/>
            <person name="Demirev P."/>
            <person name="Lindquist J."/>
            <person name="Liem A."/>
            <person name="Fochler E."/>
            <person name="Read T.D."/>
            <person name="Tapia R."/>
            <person name="Johnson S."/>
            <person name="Bishop-Lilly K.A."/>
            <person name="Detter C."/>
            <person name="Han C."/>
            <person name="Sozhamannan S."/>
            <person name="Rosenzweig C.N."/>
            <person name="Skowronski E.W."/>
        </authorList>
    </citation>
    <scope>NUCLEOTIDE SEQUENCE [LARGE SCALE GENOMIC DNA]</scope>
    <source>
        <strain evidence="7 8">CC-PW-9</strain>
    </source>
</reference>
<dbReference type="Proteomes" id="UP000287996">
    <property type="component" value="Unassembled WGS sequence"/>
</dbReference>